<feature type="region of interest" description="Disordered" evidence="2">
    <location>
        <begin position="108"/>
        <end position="130"/>
    </location>
</feature>
<dbReference type="Pfam" id="PF13018">
    <property type="entry name" value="ESPR"/>
    <property type="match status" value="1"/>
</dbReference>
<evidence type="ECO:0000256" key="1">
    <source>
        <dbReference type="ARBA" id="ARBA00022729"/>
    </source>
</evidence>
<evidence type="ECO:0000259" key="3">
    <source>
        <dbReference type="PROSITE" id="PS51208"/>
    </source>
</evidence>
<dbReference type="EMBL" id="NSKB01000005">
    <property type="protein sequence ID" value="PAU76162.1"/>
    <property type="molecule type" value="Genomic_DNA"/>
</dbReference>
<keyword evidence="1" id="KW-0732">Signal</keyword>
<dbReference type="Proteomes" id="UP000217771">
    <property type="component" value="Unassembled WGS sequence"/>
</dbReference>
<evidence type="ECO:0000313" key="5">
    <source>
        <dbReference type="Proteomes" id="UP000217771"/>
    </source>
</evidence>
<evidence type="ECO:0000256" key="2">
    <source>
        <dbReference type="SAM" id="MobiDB-lite"/>
    </source>
</evidence>
<dbReference type="InterPro" id="IPR013425">
    <property type="entry name" value="Autotrns_rpt"/>
</dbReference>
<dbReference type="Pfam" id="PF03797">
    <property type="entry name" value="Autotransporter"/>
    <property type="match status" value="1"/>
</dbReference>
<dbReference type="SMART" id="SM00869">
    <property type="entry name" value="Autotransporter"/>
    <property type="match status" value="1"/>
</dbReference>
<name>A0A2A2EUX7_9GAMM</name>
<protein>
    <submittedName>
        <fullName evidence="4">Autotransporter</fullName>
    </submittedName>
</protein>
<dbReference type="Gene3D" id="2.160.20.20">
    <property type="match status" value="1"/>
</dbReference>
<evidence type="ECO:0000313" key="4">
    <source>
        <dbReference type="EMBL" id="PAU76162.1"/>
    </source>
</evidence>
<gene>
    <name evidence="4" type="ORF">CK498_14850</name>
</gene>
<dbReference type="InterPro" id="IPR051551">
    <property type="entry name" value="Autotransporter_adhesion"/>
</dbReference>
<dbReference type="PANTHER" id="PTHR35037">
    <property type="entry name" value="C-TERMINAL REGION OF AIDA-LIKE PROTEIN"/>
    <property type="match status" value="1"/>
</dbReference>
<dbReference type="InterPro" id="IPR005546">
    <property type="entry name" value="Autotransporte_beta"/>
</dbReference>
<dbReference type="NCBIfam" id="TIGR02601">
    <property type="entry name" value="autotrns_rpt"/>
    <property type="match status" value="2"/>
</dbReference>
<reference evidence="4 5" key="1">
    <citation type="submission" date="2017-08" db="EMBL/GenBank/DDBJ databases">
        <title>Halomonas alkalisoli sp. nov., isolated from saline alkaline soil.</title>
        <authorList>
            <person name="Wang D."/>
            <person name="Zhang G."/>
        </authorList>
    </citation>
    <scope>NUCLEOTIDE SEQUENCE [LARGE SCALE GENOMIC DNA]</scope>
    <source>
        <strain evidence="4 5">WRN001</strain>
    </source>
</reference>
<dbReference type="SUPFAM" id="SSF103515">
    <property type="entry name" value="Autotransporter"/>
    <property type="match status" value="1"/>
</dbReference>
<dbReference type="RefSeq" id="WP_095621632.1">
    <property type="nucleotide sequence ID" value="NZ_NSKB01000005.1"/>
</dbReference>
<dbReference type="InterPro" id="IPR012332">
    <property type="entry name" value="Autotransporter_pectin_lyase_C"/>
</dbReference>
<dbReference type="Pfam" id="PF12951">
    <property type="entry name" value="PATR"/>
    <property type="match status" value="5"/>
</dbReference>
<dbReference type="Gene3D" id="2.40.128.130">
    <property type="entry name" value="Autotransporter beta-domain"/>
    <property type="match status" value="1"/>
</dbReference>
<accession>A0A2A2EUX7</accession>
<sequence length="1622" mass="162425">MNHIYNSIFNRSLGIWLAVAETARARGKGRRRARRPSATSGWHGYPTAASWTVMLSLLIPGESPLADPTVIPEEQEVIGSAGGSSSRNNGGTGGLALDVSGGSLVNEGTIAGGEGGASTHANGGRGGQGVRFDGGSLSNIGSIAGGRGGESVFGYGRDGGTALVFIGSDLYNDGTIHGGRGGESTHSNGGRGGEGVHFDGDSLFNMGSIAGGRGGESVHGNASDGGAGLSFSGTRFINQGTVAGADGGDSSFLNGGDGGMGAILTDDGVVFDNAGSISGGRAGRSLVGPSGISGLGGIGMVVEGRDVWVTHSGSIAGGQGRAGRADAMHLNGEDTTLELLSGFSFQGAVRAYGADATLLMNGDGDANIDIGRYHGFSHLEKDGSSYWTLTGGNSADALNVHAGALSISGPSAAANIGVFDVGGNAQGRLIVDAGGRLSAVGGRVGGGAGQGVLTVVGGGSVVDISGDLRVAGEGDGAKGSVILANGGELSVSGDLLMGPGSATGSARLAIGADSIEESEAVAPGLVSANAIRLEREGASVDFNHDSADYGFDAGLVSTSAGFGNLNHYAGTTTLTGDSAGFSGTTTVFGGTLRVGDAQGNGRLGGNVDIRSGATLGGSGRIGNTTIADGATLAPGNSMGTLVVDGDLALASGTLLDFELGSPGVTGDPGSGASDRVTVTGNLTLDGLLSLSQGEGAYDGSAGLGYYRLMTYGGTLTDNGLSIGNTPNIDNAGAFEIQAGSGNVDLFIAALGENTLQHWQGGDGIWNDSSTQWLNRDGETAVTWAGHHAVFRNAPGGFHGGTLSVEGIQAFQGLQFVDEAFLLAGDGQLVTGPDGSEIRVLADDAEISTEITGANGIVKREAGTLILSGQNSYAGGTTIAGGTVRVSDDGNLGSAQGNVTFKGGALATTSSFSSSRAVMFSGNGAFDVADTATLTLSGELAGDGNLTKTGQGTLHLSGANAYGNTFVNSGTLIGSAASISGDIANAGEVVLDQTHDAAFTGDIAGLAGNSGQMVKQGSGNLALDGDSSLDWTVTDGGLHSAAVRFGGDAHLAGASAGLTFSDEVDAHYAGVLSGDGTFLYDGTASVLLTGDSSSFDGTTTVAGGTLLVGDAEGNGSLGGALHIDEGATLGGSGSVGVTKVFGGGTIAPGNSIGTLTVEGDLLLDTGARYLAELSANDHDAVIVTGTATIEDAAIIQLTPADGWGANATFADGSTYTLFEAGTLVVNGVPELRNDFAFLDFHFDATASAFNLISRLSSAASNSFCLPGMSANACGAGDGTFSLGEGHDLYDRVLNMSAPQAEQALSQLSGELHASVHGALVSDSRLAREAANDRLQRAGGGHTTVMDNVAVQGGHTYWARSQGNWGRQGGDGNAASIKRELAGGFVGVDTEIGERARAGMMSGYTRSDIRAREGRGSASVDSFHLGAYAAGSLDHDGAELRGGVFYGYHEIDSSRQALGQSLEDERRAQTLHGYAELATRLAADPLMLEPFVNIAQIHHRAANGEERGGSAALSSSSERYDTTVATLGVRPEATFDMDDSSVSVYGSIGWQHALGDTTFEREQRFDGGDAFGVTGTPIARDSAVVSAGVQVTLSEHAALGVSYAGQYADGSEDHRAQVSMEWRF</sequence>
<dbReference type="SUPFAM" id="SSF51126">
    <property type="entry name" value="Pectin lyase-like"/>
    <property type="match status" value="3"/>
</dbReference>
<dbReference type="InterPro" id="IPR024973">
    <property type="entry name" value="ESPR"/>
</dbReference>
<dbReference type="PROSITE" id="PS51208">
    <property type="entry name" value="AUTOTRANSPORTER"/>
    <property type="match status" value="1"/>
</dbReference>
<dbReference type="OrthoDB" id="9780507at2"/>
<comment type="caution">
    <text evidence="4">The sequence shown here is derived from an EMBL/GenBank/DDBJ whole genome shotgun (WGS) entry which is preliminary data.</text>
</comment>
<proteinExistence type="predicted"/>
<dbReference type="PANTHER" id="PTHR35037:SF3">
    <property type="entry name" value="C-TERMINAL REGION OF AIDA-LIKE PROTEIN"/>
    <property type="match status" value="1"/>
</dbReference>
<dbReference type="InterPro" id="IPR011050">
    <property type="entry name" value="Pectin_lyase_fold/virulence"/>
</dbReference>
<keyword evidence="5" id="KW-1185">Reference proteome</keyword>
<organism evidence="4 5">
    <name type="scientific">Halomonas salipaludis</name>
    <dbReference type="NCBI Taxonomy" id="2032625"/>
    <lineage>
        <taxon>Bacteria</taxon>
        <taxon>Pseudomonadati</taxon>
        <taxon>Pseudomonadota</taxon>
        <taxon>Gammaproteobacteria</taxon>
        <taxon>Oceanospirillales</taxon>
        <taxon>Halomonadaceae</taxon>
        <taxon>Halomonas</taxon>
    </lineage>
</organism>
<dbReference type="InterPro" id="IPR036709">
    <property type="entry name" value="Autotransporte_beta_dom_sf"/>
</dbReference>
<feature type="domain" description="Autotransporter" evidence="3">
    <location>
        <begin position="1348"/>
        <end position="1622"/>
    </location>
</feature>